<proteinExistence type="inferred from homology"/>
<keyword evidence="8" id="KW-0472">Membrane</keyword>
<keyword evidence="13" id="KW-0969">Cilium</keyword>
<dbReference type="Pfam" id="PF02154">
    <property type="entry name" value="FliM"/>
    <property type="match status" value="1"/>
</dbReference>
<keyword evidence="14" id="KW-1185">Reference proteome</keyword>
<dbReference type="SUPFAM" id="SSF101801">
    <property type="entry name" value="Surface presentation of antigens (SPOA)"/>
    <property type="match status" value="1"/>
</dbReference>
<dbReference type="InterPro" id="IPR036429">
    <property type="entry name" value="SpoA-like_sf"/>
</dbReference>
<evidence type="ECO:0000256" key="7">
    <source>
        <dbReference type="ARBA" id="ARBA00022779"/>
    </source>
</evidence>
<comment type="similarity">
    <text evidence="3">Belongs to the FliM family.</text>
</comment>
<evidence type="ECO:0000313" key="14">
    <source>
        <dbReference type="Proteomes" id="UP001195941"/>
    </source>
</evidence>
<accession>A0ABS5HKV2</accession>
<dbReference type="PANTHER" id="PTHR30034">
    <property type="entry name" value="FLAGELLAR MOTOR SWITCH PROTEIN FLIM"/>
    <property type="match status" value="1"/>
</dbReference>
<keyword evidence="7" id="KW-0283">Flagellar rotation</keyword>
<evidence type="ECO:0000256" key="1">
    <source>
        <dbReference type="ARBA" id="ARBA00004117"/>
    </source>
</evidence>
<evidence type="ECO:0000313" key="13">
    <source>
        <dbReference type="EMBL" id="MBR9649620.1"/>
    </source>
</evidence>
<comment type="function">
    <text evidence="10">FliM is one of three proteins (FliG, FliN, FliM) that forms the rotor-mounted switch complex (C ring), located at the base of the basal body. This complex interacts with the CheY and CheZ chemotaxis proteins, in addition to contacting components of the motor that determine the direction of flagellar rotation.</text>
</comment>
<comment type="caution">
    <text evidence="13">The sequence shown here is derived from an EMBL/GenBank/DDBJ whole genome shotgun (WGS) entry which is preliminary data.</text>
</comment>
<keyword evidence="13" id="KW-0966">Cell projection</keyword>
<keyword evidence="13" id="KW-0282">Flagellum</keyword>
<dbReference type="InterPro" id="IPR028976">
    <property type="entry name" value="CheC-like_sf"/>
</dbReference>
<dbReference type="SUPFAM" id="SSF103039">
    <property type="entry name" value="CheC-like"/>
    <property type="match status" value="1"/>
</dbReference>
<evidence type="ECO:0000256" key="10">
    <source>
        <dbReference type="ARBA" id="ARBA00025044"/>
    </source>
</evidence>
<evidence type="ECO:0000256" key="11">
    <source>
        <dbReference type="NCBIfam" id="TIGR01397"/>
    </source>
</evidence>
<evidence type="ECO:0000256" key="2">
    <source>
        <dbReference type="ARBA" id="ARBA00004202"/>
    </source>
</evidence>
<keyword evidence="6" id="KW-0145">Chemotaxis</keyword>
<evidence type="ECO:0000256" key="4">
    <source>
        <dbReference type="ARBA" id="ARBA00021898"/>
    </source>
</evidence>
<evidence type="ECO:0000256" key="3">
    <source>
        <dbReference type="ARBA" id="ARBA00011049"/>
    </source>
</evidence>
<keyword evidence="5" id="KW-1003">Cell membrane</keyword>
<feature type="domain" description="Flagellar motor switch protein FliN-like C-terminal" evidence="12">
    <location>
        <begin position="263"/>
        <end position="331"/>
    </location>
</feature>
<name>A0ABS5HKV2_9RHOB</name>
<evidence type="ECO:0000256" key="8">
    <source>
        <dbReference type="ARBA" id="ARBA00023136"/>
    </source>
</evidence>
<sequence length="333" mass="37143">MSTTHKLSTGETTHKLSTGELAKLVGGLMDLDAAEDEYRDGEISYKPYQFGDNNLSLMGDYYGLRMINERFCRLARSVFLPMLRLQPRISSFPPEVKTFADYCDEVENFVSLTTSRVEALRGSQMMVIPRDFVSMLTDAYYGGSIRNTPPNNRTEFTPTEQRVIELVSDGLNTSMAMAWRDLMPIAFEVQNREENLSFASFADADDMVVNCSFMVQLPDADPANFDIIYPLQTLKPIAGQLRSRMHSDLLEEDLSWREKLERAVLNVPLSITAVLAEPSVPLGRVGNVTPGQVVPVQMTPAPRLLVEGLPMFEADLGEASGKSALNLTRRIAD</sequence>
<evidence type="ECO:0000256" key="5">
    <source>
        <dbReference type="ARBA" id="ARBA00022475"/>
    </source>
</evidence>
<organism evidence="13 14">
    <name type="scientific">Thalassovita aquimarina</name>
    <dbReference type="NCBI Taxonomy" id="2785917"/>
    <lineage>
        <taxon>Bacteria</taxon>
        <taxon>Pseudomonadati</taxon>
        <taxon>Pseudomonadota</taxon>
        <taxon>Alphaproteobacteria</taxon>
        <taxon>Rhodobacterales</taxon>
        <taxon>Roseobacteraceae</taxon>
        <taxon>Thalassovita</taxon>
    </lineage>
</organism>
<dbReference type="EMBL" id="JADMKU010000001">
    <property type="protein sequence ID" value="MBR9649620.1"/>
    <property type="molecule type" value="Genomic_DNA"/>
</dbReference>
<dbReference type="PANTHER" id="PTHR30034:SF6">
    <property type="entry name" value="YOP PROTEINS TRANSLOCATION PROTEIN Q"/>
    <property type="match status" value="1"/>
</dbReference>
<gene>
    <name evidence="13" type="primary">fliM</name>
    <name evidence="13" type="ORF">IT775_00595</name>
</gene>
<evidence type="ECO:0000259" key="12">
    <source>
        <dbReference type="Pfam" id="PF01052"/>
    </source>
</evidence>
<reference evidence="13 14" key="1">
    <citation type="journal article" date="2021" name="Arch. Microbiol.">
        <title>Thalassobius aquimarinus sp. nov., isolated from the Sea of Japan seashore.</title>
        <authorList>
            <person name="Kurilenko V.V."/>
            <person name="Romanenko L.A."/>
            <person name="Chernysheva N.Y."/>
            <person name="Velansky P.V."/>
            <person name="Tekutyeva L.A."/>
            <person name="Isaeva M.P."/>
            <person name="Mikhailov V.V."/>
        </authorList>
    </citation>
    <scope>NUCLEOTIDE SEQUENCE [LARGE SCALE GENOMIC DNA]</scope>
    <source>
        <strain evidence="13 14">KMM 8518</strain>
    </source>
</reference>
<dbReference type="Gene3D" id="3.40.1550.10">
    <property type="entry name" value="CheC-like"/>
    <property type="match status" value="1"/>
</dbReference>
<dbReference type="CDD" id="cd17908">
    <property type="entry name" value="FliM"/>
    <property type="match status" value="1"/>
</dbReference>
<dbReference type="InterPro" id="IPR001543">
    <property type="entry name" value="FliN-like_C"/>
</dbReference>
<dbReference type="Pfam" id="PF01052">
    <property type="entry name" value="FliMN_C"/>
    <property type="match status" value="1"/>
</dbReference>
<evidence type="ECO:0000256" key="6">
    <source>
        <dbReference type="ARBA" id="ARBA00022500"/>
    </source>
</evidence>
<dbReference type="RefSeq" id="WP_212699129.1">
    <property type="nucleotide sequence ID" value="NZ_JADMKU010000001.1"/>
</dbReference>
<comment type="subcellular location">
    <subcellularLocation>
        <location evidence="1">Bacterial flagellum basal body</location>
    </subcellularLocation>
    <subcellularLocation>
        <location evidence="2">Cell membrane</location>
        <topology evidence="2">Peripheral membrane protein</topology>
    </subcellularLocation>
</comment>
<dbReference type="NCBIfam" id="TIGR01397">
    <property type="entry name" value="fliM_switch"/>
    <property type="match status" value="1"/>
</dbReference>
<dbReference type="InterPro" id="IPR001689">
    <property type="entry name" value="Flag_FliM"/>
</dbReference>
<protein>
    <recommendedName>
        <fullName evidence="4 11">Flagellar motor switch protein FliM</fullName>
    </recommendedName>
</protein>
<evidence type="ECO:0000256" key="9">
    <source>
        <dbReference type="ARBA" id="ARBA00023143"/>
    </source>
</evidence>
<keyword evidence="9" id="KW-0975">Bacterial flagellum</keyword>
<dbReference type="Proteomes" id="UP001195941">
    <property type="component" value="Unassembled WGS sequence"/>
</dbReference>